<protein>
    <submittedName>
        <fullName evidence="3">Ferrous iron transport protein A</fullName>
    </submittedName>
</protein>
<dbReference type="InterPro" id="IPR008988">
    <property type="entry name" value="Transcriptional_repressor_C"/>
</dbReference>
<dbReference type="InterPro" id="IPR038157">
    <property type="entry name" value="FeoA_core_dom"/>
</dbReference>
<dbReference type="Pfam" id="PF04023">
    <property type="entry name" value="FeoA"/>
    <property type="match status" value="1"/>
</dbReference>
<feature type="domain" description="Ferrous iron transporter FeoA-like" evidence="2">
    <location>
        <begin position="5"/>
        <end position="77"/>
    </location>
</feature>
<dbReference type="SUPFAM" id="SSF50037">
    <property type="entry name" value="C-terminal domain of transcriptional repressors"/>
    <property type="match status" value="1"/>
</dbReference>
<dbReference type="GO" id="GO:0046914">
    <property type="term" value="F:transition metal ion binding"/>
    <property type="evidence" value="ECO:0007669"/>
    <property type="project" value="InterPro"/>
</dbReference>
<evidence type="ECO:0000313" key="3">
    <source>
        <dbReference type="EMBL" id="TDA21652.1"/>
    </source>
</evidence>
<dbReference type="InterPro" id="IPR007167">
    <property type="entry name" value="Fe-transptr_FeoA-like"/>
</dbReference>
<sequence length="79" mass="8603">MNREACLNEIEPGQTAVVKELLSDGSIRRRLLDIGLVEGTLVECVGRSPGGDPSAYLIRGAVIAIRSEDSTRITIHEQR</sequence>
<keyword evidence="1" id="KW-0408">Iron</keyword>
<dbReference type="Proteomes" id="UP000295710">
    <property type="component" value="Unassembled WGS sequence"/>
</dbReference>
<evidence type="ECO:0000259" key="2">
    <source>
        <dbReference type="SMART" id="SM00899"/>
    </source>
</evidence>
<evidence type="ECO:0000313" key="4">
    <source>
        <dbReference type="Proteomes" id="UP000295710"/>
    </source>
</evidence>
<comment type="caution">
    <text evidence="3">The sequence shown here is derived from an EMBL/GenBank/DDBJ whole genome shotgun (WGS) entry which is preliminary data.</text>
</comment>
<dbReference type="AlphaFoldDB" id="A0A4R4FDG5"/>
<organism evidence="3 4">
    <name type="scientific">Extibacter muris</name>
    <dbReference type="NCBI Taxonomy" id="1796622"/>
    <lineage>
        <taxon>Bacteria</taxon>
        <taxon>Bacillati</taxon>
        <taxon>Bacillota</taxon>
        <taxon>Clostridia</taxon>
        <taxon>Lachnospirales</taxon>
        <taxon>Lachnospiraceae</taxon>
        <taxon>Extibacter</taxon>
    </lineage>
</organism>
<dbReference type="InterPro" id="IPR052713">
    <property type="entry name" value="FeoA"/>
</dbReference>
<dbReference type="SMART" id="SM00899">
    <property type="entry name" value="FeoA"/>
    <property type="match status" value="1"/>
</dbReference>
<accession>A0A4R4FDG5</accession>
<reference evidence="3 4" key="1">
    <citation type="journal article" date="2016" name="Nat. Microbiol.">
        <title>The Mouse Intestinal Bacterial Collection (miBC) provides host-specific insight into cultured diversity and functional potential of the gut microbiota.</title>
        <authorList>
            <person name="Lagkouvardos I."/>
            <person name="Pukall R."/>
            <person name="Abt B."/>
            <person name="Foesel B.U."/>
            <person name="Meier-Kolthoff J.P."/>
            <person name="Kumar N."/>
            <person name="Bresciani A."/>
            <person name="Martinez I."/>
            <person name="Just S."/>
            <person name="Ziegler C."/>
            <person name="Brugiroux S."/>
            <person name="Garzetti D."/>
            <person name="Wenning M."/>
            <person name="Bui T.P."/>
            <person name="Wang J."/>
            <person name="Hugenholtz F."/>
            <person name="Plugge C.M."/>
            <person name="Peterson D.A."/>
            <person name="Hornef M.W."/>
            <person name="Baines J.F."/>
            <person name="Smidt H."/>
            <person name="Walter J."/>
            <person name="Kristiansen K."/>
            <person name="Nielsen H.B."/>
            <person name="Haller D."/>
            <person name="Overmann J."/>
            <person name="Stecher B."/>
            <person name="Clavel T."/>
        </authorList>
    </citation>
    <scope>NUCLEOTIDE SEQUENCE [LARGE SCALE GENOMIC DNA]</scope>
    <source>
        <strain evidence="3 4">DSM 28560</strain>
    </source>
</reference>
<evidence type="ECO:0000256" key="1">
    <source>
        <dbReference type="ARBA" id="ARBA00023004"/>
    </source>
</evidence>
<dbReference type="RefSeq" id="WP_132277599.1">
    <property type="nucleotide sequence ID" value="NZ_JAOBST010000002.1"/>
</dbReference>
<dbReference type="PANTHER" id="PTHR42954">
    <property type="entry name" value="FE(2+) TRANSPORT PROTEIN A"/>
    <property type="match status" value="1"/>
</dbReference>
<keyword evidence="4" id="KW-1185">Reference proteome</keyword>
<proteinExistence type="predicted"/>
<dbReference type="Gene3D" id="2.30.30.90">
    <property type="match status" value="1"/>
</dbReference>
<dbReference type="PANTHER" id="PTHR42954:SF2">
    <property type="entry name" value="FE(2+) TRANSPORT PROTEIN A"/>
    <property type="match status" value="1"/>
</dbReference>
<dbReference type="EMBL" id="SMMX01000007">
    <property type="protein sequence ID" value="TDA21652.1"/>
    <property type="molecule type" value="Genomic_DNA"/>
</dbReference>
<name>A0A4R4FDG5_9FIRM</name>
<gene>
    <name evidence="3" type="ORF">E1963_09930</name>
</gene>